<reference evidence="6" key="1">
    <citation type="journal article" date="2014" name="Science">
        <title>Ancient hybridizations among the ancestral genomes of bread wheat.</title>
        <authorList>
            <consortium name="International Wheat Genome Sequencing Consortium,"/>
            <person name="Marcussen T."/>
            <person name="Sandve S.R."/>
            <person name="Heier L."/>
            <person name="Spannagl M."/>
            <person name="Pfeifer M."/>
            <person name="Jakobsen K.S."/>
            <person name="Wulff B.B."/>
            <person name="Steuernagel B."/>
            <person name="Mayer K.F."/>
            <person name="Olsen O.A."/>
        </authorList>
    </citation>
    <scope>NUCLEOTIDE SEQUENCE [LARGE SCALE GENOMIC DNA]</scope>
    <source>
        <strain evidence="6">cv. AL8/78</strain>
    </source>
</reference>
<dbReference type="GO" id="GO:0003735">
    <property type="term" value="F:structural constituent of ribosome"/>
    <property type="evidence" value="ECO:0007669"/>
    <property type="project" value="InterPro"/>
</dbReference>
<reference evidence="5" key="4">
    <citation type="submission" date="2019-03" db="UniProtKB">
        <authorList>
            <consortium name="EnsemblPlants"/>
        </authorList>
    </citation>
    <scope>IDENTIFICATION</scope>
</reference>
<accession>A0A452YCY9</accession>
<reference evidence="6" key="2">
    <citation type="journal article" date="2017" name="Nat. Plants">
        <title>The Aegilops tauschii genome reveals multiple impacts of transposons.</title>
        <authorList>
            <person name="Zhao G."/>
            <person name="Zou C."/>
            <person name="Li K."/>
            <person name="Wang K."/>
            <person name="Li T."/>
            <person name="Gao L."/>
            <person name="Zhang X."/>
            <person name="Wang H."/>
            <person name="Yang Z."/>
            <person name="Liu X."/>
            <person name="Jiang W."/>
            <person name="Mao L."/>
            <person name="Kong X."/>
            <person name="Jiao Y."/>
            <person name="Jia J."/>
        </authorList>
    </citation>
    <scope>NUCLEOTIDE SEQUENCE [LARGE SCALE GENOMIC DNA]</scope>
    <source>
        <strain evidence="6">cv. AL8/78</strain>
    </source>
</reference>
<organism evidence="5 6">
    <name type="scientific">Aegilops tauschii subsp. strangulata</name>
    <name type="common">Goatgrass</name>
    <dbReference type="NCBI Taxonomy" id="200361"/>
    <lineage>
        <taxon>Eukaryota</taxon>
        <taxon>Viridiplantae</taxon>
        <taxon>Streptophyta</taxon>
        <taxon>Embryophyta</taxon>
        <taxon>Tracheophyta</taxon>
        <taxon>Spermatophyta</taxon>
        <taxon>Magnoliopsida</taxon>
        <taxon>Liliopsida</taxon>
        <taxon>Poales</taxon>
        <taxon>Poaceae</taxon>
        <taxon>BOP clade</taxon>
        <taxon>Pooideae</taxon>
        <taxon>Triticodae</taxon>
        <taxon>Triticeae</taxon>
        <taxon>Triticinae</taxon>
        <taxon>Aegilops</taxon>
    </lineage>
</organism>
<dbReference type="Gene3D" id="2.40.150.20">
    <property type="entry name" value="Ribosomal protein L14"/>
    <property type="match status" value="1"/>
</dbReference>
<keyword evidence="3 4" id="KW-0687">Ribonucleoprotein</keyword>
<keyword evidence="2 4" id="KW-0689">Ribosomal protein</keyword>
<dbReference type="InterPro" id="IPR036853">
    <property type="entry name" value="Ribosomal_uL14_sf"/>
</dbReference>
<evidence type="ECO:0000256" key="3">
    <source>
        <dbReference type="ARBA" id="ARBA00023274"/>
    </source>
</evidence>
<dbReference type="EnsemblPlants" id="AET1Gv20378000.3">
    <property type="protein sequence ID" value="AET1Gv20378000.3"/>
    <property type="gene ID" value="AET1Gv20378000"/>
</dbReference>
<dbReference type="GO" id="GO:0006412">
    <property type="term" value="P:translation"/>
    <property type="evidence" value="ECO:0007669"/>
    <property type="project" value="InterPro"/>
</dbReference>
<dbReference type="SUPFAM" id="SSF50193">
    <property type="entry name" value="Ribosomal protein L14"/>
    <property type="match status" value="1"/>
</dbReference>
<evidence type="ECO:0000256" key="2">
    <source>
        <dbReference type="ARBA" id="ARBA00022980"/>
    </source>
</evidence>
<evidence type="ECO:0000256" key="4">
    <source>
        <dbReference type="RuleBase" id="RU003949"/>
    </source>
</evidence>
<dbReference type="PANTHER" id="PTHR11761">
    <property type="entry name" value="50S/60S RIBOSOMAL PROTEIN L14/L23"/>
    <property type="match status" value="1"/>
</dbReference>
<dbReference type="Pfam" id="PF00238">
    <property type="entry name" value="Ribosomal_L14"/>
    <property type="match status" value="1"/>
</dbReference>
<evidence type="ECO:0000313" key="6">
    <source>
        <dbReference type="Proteomes" id="UP000015105"/>
    </source>
</evidence>
<protein>
    <recommendedName>
        <fullName evidence="7">60S ribosomal protein L23</fullName>
    </recommendedName>
</protein>
<dbReference type="GO" id="GO:0022625">
    <property type="term" value="C:cytosolic large ribosomal subunit"/>
    <property type="evidence" value="ECO:0007669"/>
    <property type="project" value="TreeGrafter"/>
</dbReference>
<evidence type="ECO:0008006" key="7">
    <source>
        <dbReference type="Google" id="ProtNLM"/>
    </source>
</evidence>
<dbReference type="Proteomes" id="UP000015105">
    <property type="component" value="Chromosome 1D"/>
</dbReference>
<reference evidence="5" key="5">
    <citation type="journal article" date="2021" name="G3 (Bethesda)">
        <title>Aegilops tauschii genome assembly Aet v5.0 features greater sequence contiguity and improved annotation.</title>
        <authorList>
            <person name="Wang L."/>
            <person name="Zhu T."/>
            <person name="Rodriguez J.C."/>
            <person name="Deal K.R."/>
            <person name="Dubcovsky J."/>
            <person name="McGuire P.E."/>
            <person name="Lux T."/>
            <person name="Spannagl M."/>
            <person name="Mayer K.F.X."/>
            <person name="Baldrich P."/>
            <person name="Meyers B.C."/>
            <person name="Huo N."/>
            <person name="Gu Y.Q."/>
            <person name="Zhou H."/>
            <person name="Devos K.M."/>
            <person name="Bennetzen J.L."/>
            <person name="Unver T."/>
            <person name="Budak H."/>
            <person name="Gulick P.J."/>
            <person name="Galiba G."/>
            <person name="Kalapos B."/>
            <person name="Nelson D.R."/>
            <person name="Li P."/>
            <person name="You F.M."/>
            <person name="Luo M.C."/>
            <person name="Dvorak J."/>
        </authorList>
    </citation>
    <scope>NUCLEOTIDE SEQUENCE [LARGE SCALE GENOMIC DNA]</scope>
    <source>
        <strain evidence="5">cv. AL8/78</strain>
    </source>
</reference>
<evidence type="ECO:0000313" key="5">
    <source>
        <dbReference type="EnsemblPlants" id="AET1Gv20378000.3"/>
    </source>
</evidence>
<dbReference type="PANTHER" id="PTHR11761:SF8">
    <property type="entry name" value="LARGE RIBOSOMAL SUBUNIT PROTEIN UL14"/>
    <property type="match status" value="1"/>
</dbReference>
<keyword evidence="6" id="KW-1185">Reference proteome</keyword>
<dbReference type="AlphaFoldDB" id="A0A452YCY9"/>
<dbReference type="Gramene" id="AET1Gv20378000.3">
    <property type="protein sequence ID" value="AET1Gv20378000.3"/>
    <property type="gene ID" value="AET1Gv20378000"/>
</dbReference>
<dbReference type="SMART" id="SM01374">
    <property type="entry name" value="Ribosomal_L14"/>
    <property type="match status" value="1"/>
</dbReference>
<dbReference type="InterPro" id="IPR000218">
    <property type="entry name" value="Ribosomal_uL14"/>
</dbReference>
<proteinExistence type="inferred from homology"/>
<dbReference type="GO" id="GO:0070180">
    <property type="term" value="F:large ribosomal subunit rRNA binding"/>
    <property type="evidence" value="ECO:0007669"/>
    <property type="project" value="TreeGrafter"/>
</dbReference>
<name>A0A452YCY9_AEGTS</name>
<comment type="similarity">
    <text evidence="1 4">Belongs to the universal ribosomal protein uL14 family.</text>
</comment>
<reference evidence="5" key="3">
    <citation type="journal article" date="2017" name="Nature">
        <title>Genome sequence of the progenitor of the wheat D genome Aegilops tauschii.</title>
        <authorList>
            <person name="Luo M.C."/>
            <person name="Gu Y.Q."/>
            <person name="Puiu D."/>
            <person name="Wang H."/>
            <person name="Twardziok S.O."/>
            <person name="Deal K.R."/>
            <person name="Huo N."/>
            <person name="Zhu T."/>
            <person name="Wang L."/>
            <person name="Wang Y."/>
            <person name="McGuire P.E."/>
            <person name="Liu S."/>
            <person name="Long H."/>
            <person name="Ramasamy R.K."/>
            <person name="Rodriguez J.C."/>
            <person name="Van S.L."/>
            <person name="Yuan L."/>
            <person name="Wang Z."/>
            <person name="Xia Z."/>
            <person name="Xiao L."/>
            <person name="Anderson O.D."/>
            <person name="Ouyang S."/>
            <person name="Liang Y."/>
            <person name="Zimin A.V."/>
            <person name="Pertea G."/>
            <person name="Qi P."/>
            <person name="Bennetzen J.L."/>
            <person name="Dai X."/>
            <person name="Dawson M.W."/>
            <person name="Muller H.G."/>
            <person name="Kugler K."/>
            <person name="Rivarola-Duarte L."/>
            <person name="Spannagl M."/>
            <person name="Mayer K.F.X."/>
            <person name="Lu F.H."/>
            <person name="Bevan M.W."/>
            <person name="Leroy P."/>
            <person name="Li P."/>
            <person name="You F.M."/>
            <person name="Sun Q."/>
            <person name="Liu Z."/>
            <person name="Lyons E."/>
            <person name="Wicker T."/>
            <person name="Salzberg S.L."/>
            <person name="Devos K.M."/>
            <person name="Dvorak J."/>
        </authorList>
    </citation>
    <scope>NUCLEOTIDE SEQUENCE [LARGE SCALE GENOMIC DNA]</scope>
    <source>
        <strain evidence="5">cv. AL8/78</strain>
    </source>
</reference>
<evidence type="ECO:0000256" key="1">
    <source>
        <dbReference type="ARBA" id="ARBA00010745"/>
    </source>
</evidence>
<sequence>YVHVSYRYYSVCSCTISCMSFSSSYRTCQLNRADTFFADNAGVIVNPKGEMKGSAITGPIGKECADLWPRIASAANAIV</sequence>